<proteinExistence type="inferred from homology"/>
<dbReference type="EMBL" id="JACGBB010000041">
    <property type="protein sequence ID" value="MBZ7988160.1"/>
    <property type="molecule type" value="Genomic_DNA"/>
</dbReference>
<evidence type="ECO:0000256" key="2">
    <source>
        <dbReference type="ARBA" id="ARBA00023235"/>
    </source>
</evidence>
<reference evidence="3 4" key="1">
    <citation type="submission" date="2020-07" db="EMBL/GenBank/DDBJ databases">
        <title>Transfer of Campylobacter canadensis to the novel genus Avispirillum gen. nov., that also includes two novel species recovered from migratory waterfowl: Avispirillum anseris sp. nov. and Avispirillum brantae sp. nov.</title>
        <authorList>
            <person name="Miller W.G."/>
            <person name="Chapman M.H."/>
            <person name="Yee E."/>
            <person name="Inglis G.D."/>
        </authorList>
    </citation>
    <scope>NUCLEOTIDE SEQUENCE [LARGE SCALE GENOMIC DNA]</scope>
    <source>
        <strain evidence="3 4">L283</strain>
    </source>
</reference>
<dbReference type="Pfam" id="PF04303">
    <property type="entry name" value="PrpF"/>
    <property type="match status" value="2"/>
</dbReference>
<comment type="caution">
    <text evidence="3">The sequence shown here is derived from an EMBL/GenBank/DDBJ whole genome shotgun (WGS) entry which is preliminary data.</text>
</comment>
<name>A0ABS7WW11_9BACT</name>
<dbReference type="RefSeq" id="WP_224325598.1">
    <property type="nucleotide sequence ID" value="NZ_JACGBB010000041.1"/>
</dbReference>
<dbReference type="InterPro" id="IPR007400">
    <property type="entry name" value="PrpF-like"/>
</dbReference>
<protein>
    <recommendedName>
        <fullName evidence="5">PrpF protein</fullName>
    </recommendedName>
</protein>
<evidence type="ECO:0000313" key="3">
    <source>
        <dbReference type="EMBL" id="MBZ7988160.1"/>
    </source>
</evidence>
<dbReference type="SUPFAM" id="SSF54506">
    <property type="entry name" value="Diaminopimelate epimerase-like"/>
    <property type="match status" value="2"/>
</dbReference>
<organism evidence="3 4">
    <name type="scientific">Campylobacter canadensis</name>
    <dbReference type="NCBI Taxonomy" id="449520"/>
    <lineage>
        <taxon>Bacteria</taxon>
        <taxon>Pseudomonadati</taxon>
        <taxon>Campylobacterota</taxon>
        <taxon>Epsilonproteobacteria</taxon>
        <taxon>Campylobacterales</taxon>
        <taxon>Campylobacteraceae</taxon>
        <taxon>Campylobacter</taxon>
    </lineage>
</organism>
<evidence type="ECO:0008006" key="5">
    <source>
        <dbReference type="Google" id="ProtNLM"/>
    </source>
</evidence>
<evidence type="ECO:0000313" key="4">
    <source>
        <dbReference type="Proteomes" id="UP000786183"/>
    </source>
</evidence>
<keyword evidence="4" id="KW-1185">Reference proteome</keyword>
<keyword evidence="2" id="KW-0413">Isomerase</keyword>
<comment type="similarity">
    <text evidence="1">Belongs to the PrpF family.</text>
</comment>
<gene>
    <name evidence="3" type="ORF">AVCANL283_08670</name>
</gene>
<dbReference type="PANTHER" id="PTHR43709">
    <property type="entry name" value="ACONITATE ISOMERASE-RELATED"/>
    <property type="match status" value="1"/>
</dbReference>
<sequence>MENSILKANELEVSVYRGGTSRGLMCLRKQVENAAKRLNISLETVLKRLIDNENANSIDGLGGGISSTNKVCLIDFDDKSVDASWEFYQIGACSPTCSNDGTCGNIVAAVAAFVLDMKAKEPNSTISLYLKSKNINKIMQITLKSDKFGNFNPIGEYEIAGVKSHSSKISIDIKDIHPSLLTSGKIIVDGKNTYVEVIDCINIFTLVDAKELEIHANYNYERLNCADIFSRLVEVKENSTKLAKLAPSPVIPRVLALLNSDEVDIEVRVLSAYNIHKSCPASAFFAIAAAIALPNSLAQKISAFKIKNGENIVKIKHLKGIVEVKVKVQNGVVVSVGINRSARMIMRGIARI</sequence>
<dbReference type="PANTHER" id="PTHR43709:SF2">
    <property type="entry name" value="DUF453 DOMAIN PROTEIN (AFU_ORTHOLOGUE AFUA_6G00360)"/>
    <property type="match status" value="1"/>
</dbReference>
<dbReference type="Proteomes" id="UP000786183">
    <property type="component" value="Unassembled WGS sequence"/>
</dbReference>
<accession>A0ABS7WW11</accession>
<evidence type="ECO:0000256" key="1">
    <source>
        <dbReference type="ARBA" id="ARBA00007673"/>
    </source>
</evidence>
<dbReference type="Gene3D" id="3.10.310.10">
    <property type="entry name" value="Diaminopimelate Epimerase, Chain A, domain 1"/>
    <property type="match status" value="2"/>
</dbReference>